<dbReference type="Proteomes" id="UP000694640">
    <property type="component" value="Unassembled WGS sequence"/>
</dbReference>
<evidence type="ECO:0000313" key="4">
    <source>
        <dbReference type="Proteomes" id="UP000694640"/>
    </source>
</evidence>
<reference evidence="2 4" key="2">
    <citation type="submission" date="2021-01" db="EMBL/GenBank/DDBJ databases">
        <title>High-quality draft genome sequence data of six Lactiplantibacillus plantarum subsp. argentoratensis strains isolated from various Greek sourdoughs.</title>
        <authorList>
            <person name="Syrokou M.K."/>
            <person name="Paramithiotis S."/>
            <person name="Skandamis P.N."/>
            <person name="Drosinos E.H."/>
            <person name="Bosnea L."/>
            <person name="Mataragas M."/>
        </authorList>
    </citation>
    <scope>NUCLEOTIDE SEQUENCE [LARGE SCALE GENOMIC DNA]</scope>
    <source>
        <strain evidence="2 4">LQC 2520</strain>
    </source>
</reference>
<sequence length="225" mass="25001">MLSQGTQRAQSIKLKIRLTPTEVADVVIAEARNAFKEARPNLVAEVQRRLNLLANNTTLADDEEAFNAEAQKLLDTRQWSAFEVLIKRRQSRDDAYEVVDDKFVQSGGSGAEKAQAMVLPLLLVPKMVLQQSNLKDTPYLVMFDEFADKLDPETAKSFARTIANFGFNFIATMPSGAQNKILADGVDNIAYEVLAPAQQGDGRFHANRVRPALIWQKEAYDGSLS</sequence>
<dbReference type="KEGG" id="larg:LPA65_00415"/>
<proteinExistence type="predicted"/>
<evidence type="ECO:0000313" key="2">
    <source>
        <dbReference type="EMBL" id="MBT1136650.1"/>
    </source>
</evidence>
<dbReference type="AlphaFoldDB" id="A0AAN1UJK8"/>
<dbReference type="Proteomes" id="UP000281644">
    <property type="component" value="Chromosome"/>
</dbReference>
<keyword evidence="4" id="KW-1185">Reference proteome</keyword>
<dbReference type="EMBL" id="JAEQMM010000003">
    <property type="protein sequence ID" value="MBT1136650.1"/>
    <property type="molecule type" value="Genomic_DNA"/>
</dbReference>
<reference evidence="1 3" key="1">
    <citation type="submission" date="2018-10" db="EMBL/GenBank/DDBJ databases">
        <title>Genome sequencing of Lactobacillus species.</title>
        <authorList>
            <person name="Baek C."/>
            <person name="Yi H."/>
        </authorList>
    </citation>
    <scope>NUCLEOTIDE SEQUENCE [LARGE SCALE GENOMIC DNA]</scope>
    <source>
        <strain evidence="1 3">DSM 16365</strain>
    </source>
</reference>
<dbReference type="EMBL" id="CP032751">
    <property type="protein sequence ID" value="AYJ37034.1"/>
    <property type="molecule type" value="Genomic_DNA"/>
</dbReference>
<organism evidence="1 3">
    <name type="scientific">Lactiplantibacillus argentoratensis</name>
    <dbReference type="NCBI Taxonomy" id="271881"/>
    <lineage>
        <taxon>Bacteria</taxon>
        <taxon>Bacillati</taxon>
        <taxon>Bacillota</taxon>
        <taxon>Bacilli</taxon>
        <taxon>Lactobacillales</taxon>
        <taxon>Lactobacillaceae</taxon>
        <taxon>Lactiplantibacillus</taxon>
    </lineage>
</organism>
<gene>
    <name evidence="2" type="ORF">JKL17_00620</name>
    <name evidence="1" type="ORF">LPA65_00415</name>
</gene>
<evidence type="ECO:0000313" key="1">
    <source>
        <dbReference type="EMBL" id="AYJ37034.1"/>
    </source>
</evidence>
<accession>A0AAN1UJK8</accession>
<evidence type="ECO:0000313" key="3">
    <source>
        <dbReference type="Proteomes" id="UP000281644"/>
    </source>
</evidence>
<dbReference type="Pfam" id="PF13558">
    <property type="entry name" value="SbcC_Walker_B"/>
    <property type="match status" value="1"/>
</dbReference>
<name>A0AAN1UJK8_9LACO</name>
<protein>
    <submittedName>
        <fullName evidence="1">Uncharacterized protein</fullName>
    </submittedName>
</protein>